<name>A0A6B0GDZ4_9EURY</name>
<gene>
    <name evidence="1" type="ORF">GQS65_01400</name>
</gene>
<dbReference type="AlphaFoldDB" id="A0A6B0GDZ4"/>
<proteinExistence type="predicted"/>
<evidence type="ECO:0000313" key="1">
    <source>
        <dbReference type="EMBL" id="MWG33156.1"/>
    </source>
</evidence>
<sequence length="134" mass="14504">MVSPCPGWNDRDGGYERDGTVVAVEPVAVYEGGGLSTTESVPEDEADAYDVSLWTRTTNGQRSVTPVTFEPPLAAWEFAHLLTWYVDDQGFDATRTALSGSDWSPPTVVTDEDAETVFRNLLGDDATSLDAVLD</sequence>
<dbReference type="OrthoDB" id="203024at2157"/>
<dbReference type="Proteomes" id="UP000451471">
    <property type="component" value="Unassembled WGS sequence"/>
</dbReference>
<reference evidence="1 2" key="1">
    <citation type="submission" date="2019-12" db="EMBL/GenBank/DDBJ databases">
        <title>Halocatena pleomorpha gen. nov. sp. nov., an extremely halophilic archaeon of family Halobacteriaceae isolated from saltpan soil.</title>
        <authorList>
            <person name="Pal Y."/>
            <person name="Verma A."/>
            <person name="Krishnamurthi S."/>
            <person name="Kumar P."/>
        </authorList>
    </citation>
    <scope>NUCLEOTIDE SEQUENCE [LARGE SCALE GENOMIC DNA]</scope>
    <source>
        <strain evidence="1 2">JCM 16495</strain>
    </source>
</reference>
<dbReference type="RefSeq" id="WP_158202891.1">
    <property type="nucleotide sequence ID" value="NZ_WSZK01000005.1"/>
</dbReference>
<accession>A0A6B0GDZ4</accession>
<keyword evidence="2" id="KW-1185">Reference proteome</keyword>
<protein>
    <submittedName>
        <fullName evidence="1">Uncharacterized protein</fullName>
    </submittedName>
</protein>
<evidence type="ECO:0000313" key="2">
    <source>
        <dbReference type="Proteomes" id="UP000451471"/>
    </source>
</evidence>
<organism evidence="1 2">
    <name type="scientific">Halomarina oriensis</name>
    <dbReference type="NCBI Taxonomy" id="671145"/>
    <lineage>
        <taxon>Archaea</taxon>
        <taxon>Methanobacteriati</taxon>
        <taxon>Methanobacteriota</taxon>
        <taxon>Stenosarchaea group</taxon>
        <taxon>Halobacteria</taxon>
        <taxon>Halobacteriales</taxon>
        <taxon>Natronomonadaceae</taxon>
        <taxon>Halomarina</taxon>
    </lineage>
</organism>
<dbReference type="EMBL" id="WSZK01000005">
    <property type="protein sequence ID" value="MWG33156.1"/>
    <property type="molecule type" value="Genomic_DNA"/>
</dbReference>
<comment type="caution">
    <text evidence="1">The sequence shown here is derived from an EMBL/GenBank/DDBJ whole genome shotgun (WGS) entry which is preliminary data.</text>
</comment>